<dbReference type="PANTHER" id="PTHR11012:SF55">
    <property type="entry name" value="BHLH DOMAIN-CONTAINING PROTEIN"/>
    <property type="match status" value="1"/>
</dbReference>
<feature type="domain" description="CHK kinase-like" evidence="1">
    <location>
        <begin position="149"/>
        <end position="343"/>
    </location>
</feature>
<dbReference type="Gene3D" id="3.90.1200.10">
    <property type="match status" value="1"/>
</dbReference>
<dbReference type="SUPFAM" id="SSF56112">
    <property type="entry name" value="Protein kinase-like (PK-like)"/>
    <property type="match status" value="1"/>
</dbReference>
<keyword evidence="2" id="KW-1185">Reference proteome</keyword>
<evidence type="ECO:0000259" key="1">
    <source>
        <dbReference type="SMART" id="SM00587"/>
    </source>
</evidence>
<reference evidence="3" key="1">
    <citation type="submission" date="2025-08" db="UniProtKB">
        <authorList>
            <consortium name="RefSeq"/>
        </authorList>
    </citation>
    <scope>IDENTIFICATION</scope>
    <source>
        <tissue evidence="3">Whole organism</tissue>
    </source>
</reference>
<protein>
    <submittedName>
        <fullName evidence="3">Uncharacterized protein LOC113203572</fullName>
    </submittedName>
</protein>
<dbReference type="SMART" id="SM00587">
    <property type="entry name" value="CHK"/>
    <property type="match status" value="1"/>
</dbReference>
<dbReference type="OrthoDB" id="191037at2759"/>
<organism evidence="2 3">
    <name type="scientific">Frankliniella occidentalis</name>
    <name type="common">Western flower thrips</name>
    <name type="synonym">Euthrips occidentalis</name>
    <dbReference type="NCBI Taxonomy" id="133901"/>
    <lineage>
        <taxon>Eukaryota</taxon>
        <taxon>Metazoa</taxon>
        <taxon>Ecdysozoa</taxon>
        <taxon>Arthropoda</taxon>
        <taxon>Hexapoda</taxon>
        <taxon>Insecta</taxon>
        <taxon>Pterygota</taxon>
        <taxon>Neoptera</taxon>
        <taxon>Paraneoptera</taxon>
        <taxon>Thysanoptera</taxon>
        <taxon>Terebrantia</taxon>
        <taxon>Thripoidea</taxon>
        <taxon>Thripidae</taxon>
        <taxon>Frankliniella</taxon>
    </lineage>
</organism>
<dbReference type="GeneID" id="113203572"/>
<dbReference type="InterPro" id="IPR011009">
    <property type="entry name" value="Kinase-like_dom_sf"/>
</dbReference>
<name>A0A9C6U2D5_FRAOC</name>
<sequence length="421" mass="47331">MSGGEKTDAEALKEVKELSGLIAAQLADGEQLEHFTSKPGTSLGENYGSTMLALDIVIRKQARNEISRRHLLAFCKMIPDDPQKRAIFNPTVTFVKELEMYTLVLPALLQLQLDSGVPDQDLISHLAPRCYGARVSLQGDGPVDDDAVILLEDMRQRGFAPGDRKAGLGLEQVKLVLEKLAVFHALPIALRRKRPRVYEDTVLRACCDFHMGAEESPKEDMDRFRRAILVNVEKSPEAAKHIDAVAKVVNEAKIMKGEKFPPIREPFATIFHNDLWTNNILVQMDGDSPANVAFIDFQVARINSPFKDILFFLFTSANMAVTTHHVDELFEAYMSSFRRCLSQVGVDTTPFSTEAAWAETVAVARTELFHILFMLRFLNADPAMIREDPEGFPYREDLGGESYERWAAHVVLQFARHGWLD</sequence>
<gene>
    <name evidence="3" type="primary">LOC113203572</name>
</gene>
<dbReference type="Proteomes" id="UP000504606">
    <property type="component" value="Unplaced"/>
</dbReference>
<dbReference type="RefSeq" id="XP_052119819.1">
    <property type="nucleotide sequence ID" value="XM_052263859.1"/>
</dbReference>
<dbReference type="AlphaFoldDB" id="A0A9C6U2D5"/>
<dbReference type="InterPro" id="IPR004119">
    <property type="entry name" value="EcKL"/>
</dbReference>
<dbReference type="KEGG" id="foc:113203572"/>
<proteinExistence type="predicted"/>
<dbReference type="PANTHER" id="PTHR11012">
    <property type="entry name" value="PROTEIN KINASE-LIKE DOMAIN-CONTAINING"/>
    <property type="match status" value="1"/>
</dbReference>
<evidence type="ECO:0000313" key="3">
    <source>
        <dbReference type="RefSeq" id="XP_052119819.1"/>
    </source>
</evidence>
<evidence type="ECO:0000313" key="2">
    <source>
        <dbReference type="Proteomes" id="UP000504606"/>
    </source>
</evidence>
<accession>A0A9C6U2D5</accession>
<dbReference type="Pfam" id="PF02958">
    <property type="entry name" value="EcKL"/>
    <property type="match status" value="1"/>
</dbReference>
<dbReference type="InterPro" id="IPR015897">
    <property type="entry name" value="CHK_kinase-like"/>
</dbReference>